<dbReference type="Pfam" id="PF24809">
    <property type="entry name" value="DUF7708"/>
    <property type="match status" value="1"/>
</dbReference>
<dbReference type="EMBL" id="JAGPXD010000004">
    <property type="protein sequence ID" value="KAH7359274.1"/>
    <property type="molecule type" value="Genomic_DNA"/>
</dbReference>
<sequence>MVAHEQMETEPHEDAPINLWAAALSSLSEADRKDLAFARGTRQLGHADVLEVVEAKRNECEKVLLREVLGRVADWLDRFKQALDCAVQFDPGQAAIPWAVVRTILQMTVNDCQTFGGMVESLDSIAGIIARYTELETKVLIRTSNLSAQLASALVRLYEAALRFLLHAWRYYSQSTLKRALKSTVTTAKMMIDEPMLRIEKHEAEVYKLVCLVQNEISGAKLDDIISAIRTRVESVLITSEERRRKLTAWISGTDTQNTYYTALQYHHSGTCEWVLQLSEFQRWEAPEGDDPSLLWLHGPAGFGKTFMAARIIQHLEEQKEHPLAYFFCVADNQLTRDPYAVLRSWLTQLAERDDAAALAMDTIYRAGNQEQSLTHLGLWDLFVVAGKASRGCTFVLDGFDECTDIDTGARYHRNDPRGNFLRDLRLRLPQTGVKVLIISRDVPDIREHLAGDAPDGMCVLTYGITAKDTAADVRSFSEHVINTRLARKKADLRLEIAAQAAERSEGMFLWIKLLEQEISPGQNAKQLKRTITEMPSGISEAYSRELDRTASLPPDEKEAAVTILRWVLFAVRPLQVKQLAEALVVSGDDLDAYPADELPDCWDETFVDDDYVREMILGRCGSLLQLRSARSDTPLADHTVHFVHFSVKEYLTSLGAEVLGLGAAAAEERYLSGVCLRYLTLDTFEEVPEDTAVYPFLSYAAWAWYYHSYHEKPAPGEDIMRRTQRAFDPAISSWRVWTPVLEKEYRDSKEEGEEKDDEGEEEGRDDDDNEDEESDREDGSRKENDDKGEEEEDDDAETDATPSFVLTPIYYASLLGLTDVVRWLEDQGLDCGCEGGRLGFPLQAAVVGGHEAVVKHLIARGVNVSQYGGQYGTALVAAAAEATTEIVGLLLAAGADVSRKGPSGSTALHWAAYRGNVEAARLLLDHGADIEAGGVESPRAVYFACGQGHREVVALLAERGADLETSDEHASVTPLGIAVTHGMKDVVEVLLSRGVSPNGLGPSGIAPIHLARPNPHLLSLLASAGADLEIQDDEGFTPMQCAAGYGDVAYIAALLDAGADIRSAACVDKATPLQAALINKQLEAAEYLLKRGADLNDKSGGTATALMLALTSEDDGQAKWLLSKGASLAGLDEDTQQSLFDMAVSRPESGIARLLARHGCFGGGVPVEEEGLLMGAFDGDVEAVGQWLSSNKGSITRELLAEALAAAAAQGHLDVVKLLLGYRAPVNMKDINGRTSLHHADL</sequence>
<dbReference type="AlphaFoldDB" id="A0A8K0TE67"/>
<accession>A0A8K0TE67</accession>
<evidence type="ECO:0000313" key="8">
    <source>
        <dbReference type="EMBL" id="KAH7359274.1"/>
    </source>
</evidence>
<dbReference type="Proteomes" id="UP000813385">
    <property type="component" value="Unassembled WGS sequence"/>
</dbReference>
<dbReference type="Pfam" id="PF24883">
    <property type="entry name" value="NPHP3_N"/>
    <property type="match status" value="1"/>
</dbReference>
<evidence type="ECO:0000259" key="7">
    <source>
        <dbReference type="Pfam" id="PF24883"/>
    </source>
</evidence>
<protein>
    <submittedName>
        <fullName evidence="8">Ankyrin repeat and SOCS box protein 7</fullName>
    </submittedName>
</protein>
<feature type="repeat" description="ANK" evidence="3">
    <location>
        <begin position="1035"/>
        <end position="1067"/>
    </location>
</feature>
<dbReference type="InterPro" id="IPR051165">
    <property type="entry name" value="Multifunctional_ANK_Repeat"/>
</dbReference>
<evidence type="ECO:0000259" key="5">
    <source>
        <dbReference type="Pfam" id="PF22939"/>
    </source>
</evidence>
<feature type="repeat" description="ANK" evidence="3">
    <location>
        <begin position="1069"/>
        <end position="1101"/>
    </location>
</feature>
<feature type="repeat" description="ANK" evidence="3">
    <location>
        <begin position="904"/>
        <end position="936"/>
    </location>
</feature>
<dbReference type="InterPro" id="IPR027417">
    <property type="entry name" value="P-loop_NTPase"/>
</dbReference>
<dbReference type="SUPFAM" id="SSF52540">
    <property type="entry name" value="P-loop containing nucleoside triphosphate hydrolases"/>
    <property type="match status" value="1"/>
</dbReference>
<feature type="domain" description="DUF7708" evidence="6">
    <location>
        <begin position="69"/>
        <end position="209"/>
    </location>
</feature>
<feature type="region of interest" description="Disordered" evidence="4">
    <location>
        <begin position="746"/>
        <end position="802"/>
    </location>
</feature>
<dbReference type="PANTHER" id="PTHR24123:SF33">
    <property type="entry name" value="PROTEIN HOS4"/>
    <property type="match status" value="1"/>
</dbReference>
<feature type="compositionally biased region" description="Acidic residues" evidence="4">
    <location>
        <begin position="787"/>
        <end position="799"/>
    </location>
</feature>
<evidence type="ECO:0000256" key="3">
    <source>
        <dbReference type="PROSITE-ProRule" id="PRU00023"/>
    </source>
</evidence>
<feature type="domain" description="GPI inositol-deacylase winged helix" evidence="5">
    <location>
        <begin position="558"/>
        <end position="655"/>
    </location>
</feature>
<dbReference type="OrthoDB" id="539213at2759"/>
<gene>
    <name evidence="8" type="ORF">B0T11DRAFT_341406</name>
</gene>
<dbReference type="PROSITE" id="PS50088">
    <property type="entry name" value="ANK_REPEAT"/>
    <property type="match status" value="5"/>
</dbReference>
<reference evidence="8" key="1">
    <citation type="journal article" date="2021" name="Nat. Commun.">
        <title>Genetic determinants of endophytism in the Arabidopsis root mycobiome.</title>
        <authorList>
            <person name="Mesny F."/>
            <person name="Miyauchi S."/>
            <person name="Thiergart T."/>
            <person name="Pickel B."/>
            <person name="Atanasova L."/>
            <person name="Karlsson M."/>
            <person name="Huettel B."/>
            <person name="Barry K.W."/>
            <person name="Haridas S."/>
            <person name="Chen C."/>
            <person name="Bauer D."/>
            <person name="Andreopoulos W."/>
            <person name="Pangilinan J."/>
            <person name="LaButti K."/>
            <person name="Riley R."/>
            <person name="Lipzen A."/>
            <person name="Clum A."/>
            <person name="Drula E."/>
            <person name="Henrissat B."/>
            <person name="Kohler A."/>
            <person name="Grigoriev I.V."/>
            <person name="Martin F.M."/>
            <person name="Hacquard S."/>
        </authorList>
    </citation>
    <scope>NUCLEOTIDE SEQUENCE</scope>
    <source>
        <strain evidence="8">MPI-CAGE-AT-0016</strain>
    </source>
</reference>
<dbReference type="InterPro" id="IPR054471">
    <property type="entry name" value="GPIID_WHD"/>
</dbReference>
<evidence type="ECO:0000256" key="2">
    <source>
        <dbReference type="ARBA" id="ARBA00023043"/>
    </source>
</evidence>
<dbReference type="Pfam" id="PF13637">
    <property type="entry name" value="Ank_4"/>
    <property type="match status" value="1"/>
</dbReference>
<evidence type="ECO:0000256" key="4">
    <source>
        <dbReference type="SAM" id="MobiDB-lite"/>
    </source>
</evidence>
<dbReference type="PROSITE" id="PS50297">
    <property type="entry name" value="ANK_REP_REGION"/>
    <property type="match status" value="5"/>
</dbReference>
<comment type="caution">
    <text evidence="8">The sequence shown here is derived from an EMBL/GenBank/DDBJ whole genome shotgun (WGS) entry which is preliminary data.</text>
</comment>
<dbReference type="Gene3D" id="1.25.40.20">
    <property type="entry name" value="Ankyrin repeat-containing domain"/>
    <property type="match status" value="2"/>
</dbReference>
<keyword evidence="9" id="KW-1185">Reference proteome</keyword>
<feature type="domain" description="Nephrocystin 3-like N-terminal" evidence="7">
    <location>
        <begin position="270"/>
        <end position="441"/>
    </location>
</feature>
<keyword evidence="1" id="KW-0677">Repeat</keyword>
<name>A0A8K0TE67_9PEZI</name>
<evidence type="ECO:0000313" key="9">
    <source>
        <dbReference type="Proteomes" id="UP000813385"/>
    </source>
</evidence>
<feature type="repeat" description="ANK" evidence="3">
    <location>
        <begin position="971"/>
        <end position="1003"/>
    </location>
</feature>
<dbReference type="InterPro" id="IPR036770">
    <property type="entry name" value="Ankyrin_rpt-contain_sf"/>
</dbReference>
<feature type="compositionally biased region" description="Acidic residues" evidence="4">
    <location>
        <begin position="751"/>
        <end position="777"/>
    </location>
</feature>
<dbReference type="SMART" id="SM00248">
    <property type="entry name" value="ANK"/>
    <property type="match status" value="11"/>
</dbReference>
<dbReference type="Pfam" id="PF22939">
    <property type="entry name" value="WHD_GPIID"/>
    <property type="match status" value="1"/>
</dbReference>
<dbReference type="InterPro" id="IPR056125">
    <property type="entry name" value="DUF7708"/>
</dbReference>
<evidence type="ECO:0000256" key="1">
    <source>
        <dbReference type="ARBA" id="ARBA00022737"/>
    </source>
</evidence>
<dbReference type="PANTHER" id="PTHR24123">
    <property type="entry name" value="ANKYRIN REPEAT-CONTAINING"/>
    <property type="match status" value="1"/>
</dbReference>
<dbReference type="InterPro" id="IPR056884">
    <property type="entry name" value="NPHP3-like_N"/>
</dbReference>
<dbReference type="Pfam" id="PF12796">
    <property type="entry name" value="Ank_2"/>
    <property type="match status" value="3"/>
</dbReference>
<dbReference type="SUPFAM" id="SSF48403">
    <property type="entry name" value="Ankyrin repeat"/>
    <property type="match status" value="2"/>
</dbReference>
<dbReference type="PRINTS" id="PR01415">
    <property type="entry name" value="ANKYRIN"/>
</dbReference>
<organism evidence="8 9">
    <name type="scientific">Plectosphaerella cucumerina</name>
    <dbReference type="NCBI Taxonomy" id="40658"/>
    <lineage>
        <taxon>Eukaryota</taxon>
        <taxon>Fungi</taxon>
        <taxon>Dikarya</taxon>
        <taxon>Ascomycota</taxon>
        <taxon>Pezizomycotina</taxon>
        <taxon>Sordariomycetes</taxon>
        <taxon>Hypocreomycetidae</taxon>
        <taxon>Glomerellales</taxon>
        <taxon>Plectosphaerellaceae</taxon>
        <taxon>Plectosphaerella</taxon>
    </lineage>
</organism>
<proteinExistence type="predicted"/>
<dbReference type="Gene3D" id="3.40.50.300">
    <property type="entry name" value="P-loop containing nucleotide triphosphate hydrolases"/>
    <property type="match status" value="1"/>
</dbReference>
<feature type="repeat" description="ANK" evidence="3">
    <location>
        <begin position="937"/>
        <end position="969"/>
    </location>
</feature>
<evidence type="ECO:0000259" key="6">
    <source>
        <dbReference type="Pfam" id="PF24809"/>
    </source>
</evidence>
<dbReference type="InterPro" id="IPR002110">
    <property type="entry name" value="Ankyrin_rpt"/>
</dbReference>
<keyword evidence="2 3" id="KW-0040">ANK repeat</keyword>